<dbReference type="STRING" id="640205.SAMN05216381_2333"/>
<sequence>MIVSITFPPSRVHAVLAHCAFALALTLAWSTPVHAAAAPQTTTLDDVLDQAAALVPLETVVVAREGQIVAERGYRGHNTSAATNIKSASKLVLSALIGIAIDKGVLEGIDQRVAPLVAAELPANPDPRLQRLTVGNLLSMQAGLGSTSGRNYGAWVGSRNWVRAALARPFEDEPGGRMIYSTGSTHLLSAILTRQSGRSTLQLARDWLGPLDNFQITSWTRDPQGIYMGGNEMAMSPRSLLAFGELYRRGGVTASGQRLVSQAWIEASWKQRTRSPWTGDGHGYAWFLTRIAGEDIRYGWGYGGQMLYLVPRLGLTVVMTSDEHASAAHSGHRRDLHRLLASIITSSTQAPRMPE</sequence>
<dbReference type="Pfam" id="PF00144">
    <property type="entry name" value="Beta-lactamase"/>
    <property type="match status" value="1"/>
</dbReference>
<protein>
    <submittedName>
        <fullName evidence="3">CubicO group peptidase, beta-lactamase class C family</fullName>
    </submittedName>
</protein>
<dbReference type="InterPro" id="IPR001466">
    <property type="entry name" value="Beta-lactam-related"/>
</dbReference>
<dbReference type="PANTHER" id="PTHR43283:SF7">
    <property type="entry name" value="BETA-LACTAMASE-RELATED DOMAIN-CONTAINING PROTEIN"/>
    <property type="match status" value="1"/>
</dbReference>
<gene>
    <name evidence="3" type="ORF">SAMN05216381_2333</name>
</gene>
<accession>A0A1G7NKX0</accession>
<evidence type="ECO:0000259" key="2">
    <source>
        <dbReference type="Pfam" id="PF00144"/>
    </source>
</evidence>
<feature type="chain" id="PRO_5017273906" evidence="1">
    <location>
        <begin position="36"/>
        <end position="355"/>
    </location>
</feature>
<dbReference type="PANTHER" id="PTHR43283">
    <property type="entry name" value="BETA-LACTAMASE-RELATED"/>
    <property type="match status" value="1"/>
</dbReference>
<organism evidence="3 4">
    <name type="scientific">Phytopseudomonas seleniipraecipitans</name>
    <dbReference type="NCBI Taxonomy" id="640205"/>
    <lineage>
        <taxon>Bacteria</taxon>
        <taxon>Pseudomonadati</taxon>
        <taxon>Pseudomonadota</taxon>
        <taxon>Gammaproteobacteria</taxon>
        <taxon>Pseudomonadales</taxon>
        <taxon>Pseudomonadaceae</taxon>
        <taxon>Phytopseudomonas</taxon>
    </lineage>
</organism>
<feature type="domain" description="Beta-lactamase-related" evidence="2">
    <location>
        <begin position="60"/>
        <end position="337"/>
    </location>
</feature>
<dbReference type="AlphaFoldDB" id="A0A1G7NKX0"/>
<dbReference type="SUPFAM" id="SSF56601">
    <property type="entry name" value="beta-lactamase/transpeptidase-like"/>
    <property type="match status" value="1"/>
</dbReference>
<reference evidence="3 4" key="1">
    <citation type="submission" date="2016-10" db="EMBL/GenBank/DDBJ databases">
        <authorList>
            <person name="de Groot N.N."/>
        </authorList>
    </citation>
    <scope>NUCLEOTIDE SEQUENCE [LARGE SCALE GENOMIC DNA]</scope>
    <source>
        <strain evidence="3 4">LMG 25475</strain>
    </source>
</reference>
<dbReference type="EMBL" id="FNBM01000004">
    <property type="protein sequence ID" value="SDF74663.1"/>
    <property type="molecule type" value="Genomic_DNA"/>
</dbReference>
<evidence type="ECO:0000313" key="3">
    <source>
        <dbReference type="EMBL" id="SDF74663.1"/>
    </source>
</evidence>
<dbReference type="Proteomes" id="UP000243378">
    <property type="component" value="Unassembled WGS sequence"/>
</dbReference>
<proteinExistence type="predicted"/>
<keyword evidence="1" id="KW-0732">Signal</keyword>
<dbReference type="OrthoDB" id="9814204at2"/>
<feature type="signal peptide" evidence="1">
    <location>
        <begin position="1"/>
        <end position="35"/>
    </location>
</feature>
<dbReference type="InterPro" id="IPR012338">
    <property type="entry name" value="Beta-lactam/transpept-like"/>
</dbReference>
<name>A0A1G7NKX0_9GAMM</name>
<evidence type="ECO:0000313" key="4">
    <source>
        <dbReference type="Proteomes" id="UP000243378"/>
    </source>
</evidence>
<evidence type="ECO:0000256" key="1">
    <source>
        <dbReference type="SAM" id="SignalP"/>
    </source>
</evidence>
<dbReference type="Gene3D" id="3.40.710.10">
    <property type="entry name" value="DD-peptidase/beta-lactamase superfamily"/>
    <property type="match status" value="1"/>
</dbReference>
<dbReference type="InterPro" id="IPR050789">
    <property type="entry name" value="Diverse_Enzym_Activities"/>
</dbReference>
<dbReference type="RefSeq" id="WP_092368032.1">
    <property type="nucleotide sequence ID" value="NZ_FNBM01000004.1"/>
</dbReference>